<evidence type="ECO:0000259" key="3">
    <source>
        <dbReference type="Pfam" id="PF01048"/>
    </source>
</evidence>
<proteinExistence type="predicted"/>
<feature type="compositionally biased region" description="Basic and acidic residues" evidence="2">
    <location>
        <begin position="1103"/>
        <end position="1117"/>
    </location>
</feature>
<evidence type="ECO:0008006" key="7">
    <source>
        <dbReference type="Google" id="ProtNLM"/>
    </source>
</evidence>
<keyword evidence="6" id="KW-1185">Reference proteome</keyword>
<dbReference type="SUPFAM" id="SSF53167">
    <property type="entry name" value="Purine and uridine phosphorylases"/>
    <property type="match status" value="1"/>
</dbReference>
<dbReference type="Pfam" id="PF01048">
    <property type="entry name" value="PNP_UDP_1"/>
    <property type="match status" value="1"/>
</dbReference>
<dbReference type="Gene3D" id="3.40.50.1580">
    <property type="entry name" value="Nucleoside phosphorylase domain"/>
    <property type="match status" value="1"/>
</dbReference>
<feature type="compositionally biased region" description="Acidic residues" evidence="2">
    <location>
        <begin position="1086"/>
        <end position="1102"/>
    </location>
</feature>
<dbReference type="EMBL" id="JAPQKP010000006">
    <property type="protein sequence ID" value="KAJ5184655.1"/>
    <property type="molecule type" value="Genomic_DNA"/>
</dbReference>
<evidence type="ECO:0000313" key="6">
    <source>
        <dbReference type="Proteomes" id="UP001150879"/>
    </source>
</evidence>
<protein>
    <recommendedName>
        <fullName evidence="7">Nucleoside phosphorylase domain-containing protein</fullName>
    </recommendedName>
</protein>
<dbReference type="InterPro" id="IPR011044">
    <property type="entry name" value="Quino_amine_DH_bsu"/>
</dbReference>
<dbReference type="InterPro" id="IPR035994">
    <property type="entry name" value="Nucleoside_phosphorylase_sf"/>
</dbReference>
<sequence length="1727" mass="192248">MANNEYMVGWICALPLERAAARATLDDVHNTPIERHPSDKNTYTLGQIGPHNVVIACLPAGIYGETPAATVAAHMLSTFHSIRIGLLVGIGGGIPSREHDIRLGDVVVSRPEGTLGAVVQFDRGKTTAGHFARTGSLNKPPLVLLNALADLEAEHELEDSKVSLYVTKMLDNYPKMRAGYSYQGQENDILFESDYHHQGDDDLACVSHDASHIVQRTERDSQEPLIHYGIIASSNQVVKDGILRDRIGNELGAICLEMEAAGLMDNFPCIVIRGICDYADSHKNKRWQRYAAGCAAAYAKELLYKVPATELAAGSLVTELLQEEIQEMHQDIKTIKQKIYLDALPLADGATFNSHSNELNPVCHPETRVDLLAAVSEWSRDPNGKSIFWLNGKAGTGKSTISRTVACSLQRDERLAASFFFKRGEGACGTASRFFTTIAAQIAINIPSAGERILKAIEEVPFITDKRLGDQFLAIILQPLRSSNPSPSTPPRIIVVDALDECDDVNHIRTIIRLFSSPSMEEVKLRVFLSSRPETAIRLGFNQLSGGIYRGLILHEVPQETIKHDIQVVLVHELSKITRDYNMLAQSSDSRLPWDWPGGSNIDQLVHIACPLFISASTLCRFIGDFRFNPKHRLATLLQYQSASHASKMQMTYLPVLDQIITGDLTKKERDFLTSCFRTIVGSIIILANPLSTSHLAGLLTITKREVDITLEPLHAVLNIPNNNDSPVRLFHLSFGNFLLDEELLEKSPFYIDGPQAHQLLLDRCLDRMSRDIDPIGLHKNICGLDLPRKLNEVIQKEVIHKHLPGDLEYACLYWVSHLEQSKKRIKDGDRVHCFLESHFLHWLEALALLKQISGIINSIETLAALVDKTPEECQLSMFLHDARKFVLANRGALEEAPLLMYPSLVFTPHSSIIHNRFADHIPDWFSQLPTNVFNSWDESVVEVFLDGHINDRSEVLLFSPDDTKVAADRQVWDTASGRMQNLLGEEEVKGLSFSSSENLAYVDWNGHMITLDLVTREETKVPLNIDYISAAVFSQDASKLAVSAIPSRIISPWLAGYRESDETRDEEESEWETIQGSDESSIEQKDDEETDDYSSESDDYPSELHAEKRDEYSSKQEEEEEECDEWSDEDSDEDSGEDSNRQEDDRSGGASDAGYHSTADEGYIAEAQPEPDSETSTDTTSSADPEQGFSKRLVVRDNVTGAILLKTPGIDAVDPLLSLSADGSTVAWCYKVSDLRVIMIQVFHIEKRALTMAIVLEWPPYEVWKIMLSPDGHKLAIALGIGMEKREVHIRNTVTGEQEHAFDVSYQGSGMVCCLAFSSDSTTIIVCAEGGGLGFYNLLTGQLESFLKDPLCTGAAISRDGLKVAISSELRGSVEICHTTALYTAGTEPQSPRSRFFDDIGSDGCLSPDGSMLITMSESKDEIVLWDVSSGQVTDRSETCFSPELIIFSPNSTAVAVPSIIWTETLSCQRWIEVWRIKSGKLHFSFKRGPLATLPPRSNDHPQEWPPWAFNAGGTRVVLAPRVKANKNKTQSKAAPNETVIIEEWDTATGEIVHTHALDQPFRVIRVACSPDGSFIHFSGRNIVTKKQEIRYFQTWGHQLDSESRTRLIEEAQAGWRPYPQNDESILSRHLRKNPGLGVHSRSSLSYFLQRNPDTEIHLTPDRKWITFNGVYIIYIPGEYRPSAGGGHFVFDTVARGNSRVIAMQNQDGRPVTMVIDAKRLSSCLP</sequence>
<dbReference type="InterPro" id="IPR015943">
    <property type="entry name" value="WD40/YVTN_repeat-like_dom_sf"/>
</dbReference>
<dbReference type="GO" id="GO:0009116">
    <property type="term" value="P:nucleoside metabolic process"/>
    <property type="evidence" value="ECO:0007669"/>
    <property type="project" value="InterPro"/>
</dbReference>
<reference evidence="5" key="1">
    <citation type="submission" date="2022-11" db="EMBL/GenBank/DDBJ databases">
        <authorList>
            <person name="Petersen C."/>
        </authorList>
    </citation>
    <scope>NUCLEOTIDE SEQUENCE</scope>
    <source>
        <strain evidence="5">IBT 16849</strain>
    </source>
</reference>
<dbReference type="Gene3D" id="3.40.50.300">
    <property type="entry name" value="P-loop containing nucleotide triphosphate hydrolases"/>
    <property type="match status" value="1"/>
</dbReference>
<dbReference type="Gene3D" id="2.130.10.10">
    <property type="entry name" value="YVTN repeat-like/Quinoprotein amine dehydrogenase"/>
    <property type="match status" value="2"/>
</dbReference>
<dbReference type="SUPFAM" id="SSF50969">
    <property type="entry name" value="YVTN repeat-like/Quinoprotein amine dehydrogenase"/>
    <property type="match status" value="1"/>
</dbReference>
<feature type="domain" description="Nephrocystin 3-like N-terminal" evidence="4">
    <location>
        <begin position="375"/>
        <end position="532"/>
    </location>
</feature>
<feature type="compositionally biased region" description="Low complexity" evidence="2">
    <location>
        <begin position="1177"/>
        <end position="1187"/>
    </location>
</feature>
<dbReference type="Proteomes" id="UP001150879">
    <property type="component" value="Unassembled WGS sequence"/>
</dbReference>
<name>A0A9W9ITW6_9EURO</name>
<dbReference type="InterPro" id="IPR027417">
    <property type="entry name" value="P-loop_NTPase"/>
</dbReference>
<feature type="domain" description="Nucleoside phosphorylase" evidence="3">
    <location>
        <begin position="9"/>
        <end position="286"/>
    </location>
</feature>
<dbReference type="GO" id="GO:0003824">
    <property type="term" value="F:catalytic activity"/>
    <property type="evidence" value="ECO:0007669"/>
    <property type="project" value="InterPro"/>
</dbReference>
<feature type="region of interest" description="Disordered" evidence="2">
    <location>
        <begin position="1059"/>
        <end position="1191"/>
    </location>
</feature>
<gene>
    <name evidence="5" type="ORF">N7472_009495</name>
</gene>
<dbReference type="InterPro" id="IPR056884">
    <property type="entry name" value="NPHP3-like_N"/>
</dbReference>
<dbReference type="Pfam" id="PF24883">
    <property type="entry name" value="NPHP3_N"/>
    <property type="match status" value="1"/>
</dbReference>
<feature type="compositionally biased region" description="Acidic residues" evidence="2">
    <location>
        <begin position="1118"/>
        <end position="1138"/>
    </location>
</feature>
<evidence type="ECO:0000256" key="1">
    <source>
        <dbReference type="ARBA" id="ARBA00022737"/>
    </source>
</evidence>
<evidence type="ECO:0000259" key="4">
    <source>
        <dbReference type="Pfam" id="PF24883"/>
    </source>
</evidence>
<dbReference type="SUPFAM" id="SSF52540">
    <property type="entry name" value="P-loop containing nucleoside triphosphate hydrolases"/>
    <property type="match status" value="1"/>
</dbReference>
<dbReference type="SUPFAM" id="SSF69322">
    <property type="entry name" value="Tricorn protease domain 2"/>
    <property type="match status" value="1"/>
</dbReference>
<evidence type="ECO:0000256" key="2">
    <source>
        <dbReference type="SAM" id="MobiDB-lite"/>
    </source>
</evidence>
<reference evidence="5" key="2">
    <citation type="journal article" date="2023" name="IMA Fungus">
        <title>Comparative genomic study of the Penicillium genus elucidates a diverse pangenome and 15 lateral gene transfer events.</title>
        <authorList>
            <person name="Petersen C."/>
            <person name="Sorensen T."/>
            <person name="Nielsen M.R."/>
            <person name="Sondergaard T.E."/>
            <person name="Sorensen J.L."/>
            <person name="Fitzpatrick D.A."/>
            <person name="Frisvad J.C."/>
            <person name="Nielsen K.L."/>
        </authorList>
    </citation>
    <scope>NUCLEOTIDE SEQUENCE</scope>
    <source>
        <strain evidence="5">IBT 16849</strain>
    </source>
</reference>
<dbReference type="PANTHER" id="PTHR46082:SF11">
    <property type="entry name" value="AAA+ ATPASE DOMAIN-CONTAINING PROTEIN-RELATED"/>
    <property type="match status" value="1"/>
</dbReference>
<accession>A0A9W9ITW6</accession>
<evidence type="ECO:0000313" key="5">
    <source>
        <dbReference type="EMBL" id="KAJ5184655.1"/>
    </source>
</evidence>
<comment type="caution">
    <text evidence="5">The sequence shown here is derived from an EMBL/GenBank/DDBJ whole genome shotgun (WGS) entry which is preliminary data.</text>
</comment>
<feature type="compositionally biased region" description="Basic and acidic residues" evidence="2">
    <location>
        <begin position="1139"/>
        <end position="1148"/>
    </location>
</feature>
<dbReference type="PANTHER" id="PTHR46082">
    <property type="entry name" value="ATP/GTP-BINDING PROTEIN-RELATED"/>
    <property type="match status" value="1"/>
</dbReference>
<keyword evidence="1" id="KW-0677">Repeat</keyword>
<dbReference type="InterPro" id="IPR000845">
    <property type="entry name" value="Nucleoside_phosphorylase_d"/>
</dbReference>
<organism evidence="5 6">
    <name type="scientific">Penicillium cf. griseofulvum</name>
    <dbReference type="NCBI Taxonomy" id="2972120"/>
    <lineage>
        <taxon>Eukaryota</taxon>
        <taxon>Fungi</taxon>
        <taxon>Dikarya</taxon>
        <taxon>Ascomycota</taxon>
        <taxon>Pezizomycotina</taxon>
        <taxon>Eurotiomycetes</taxon>
        <taxon>Eurotiomycetidae</taxon>
        <taxon>Eurotiales</taxon>
        <taxon>Aspergillaceae</taxon>
        <taxon>Penicillium</taxon>
    </lineage>
</organism>
<feature type="compositionally biased region" description="Acidic residues" evidence="2">
    <location>
        <begin position="1063"/>
        <end position="1072"/>
    </location>
</feature>
<dbReference type="InterPro" id="IPR053137">
    <property type="entry name" value="NLR-like"/>
</dbReference>